<feature type="region of interest" description="Disordered" evidence="1">
    <location>
        <begin position="148"/>
        <end position="210"/>
    </location>
</feature>
<dbReference type="EMBL" id="JASFZW010000001">
    <property type="protein sequence ID" value="KAK2080716.1"/>
    <property type="molecule type" value="Genomic_DNA"/>
</dbReference>
<dbReference type="InterPro" id="IPR055310">
    <property type="entry name" value="CEP112"/>
</dbReference>
<evidence type="ECO:0000256" key="1">
    <source>
        <dbReference type="SAM" id="MobiDB-lite"/>
    </source>
</evidence>
<dbReference type="InterPro" id="IPR027831">
    <property type="entry name" value="DUF4485"/>
</dbReference>
<feature type="region of interest" description="Disordered" evidence="1">
    <location>
        <begin position="256"/>
        <end position="301"/>
    </location>
</feature>
<dbReference type="AlphaFoldDB" id="A0AAD9MPA5"/>
<proteinExistence type="predicted"/>
<protein>
    <recommendedName>
        <fullName evidence="2">DUF4485 domain-containing protein</fullName>
    </recommendedName>
</protein>
<evidence type="ECO:0000259" key="2">
    <source>
        <dbReference type="Pfam" id="PF14846"/>
    </source>
</evidence>
<keyword evidence="4" id="KW-1185">Reference proteome</keyword>
<feature type="region of interest" description="Disordered" evidence="1">
    <location>
        <begin position="65"/>
        <end position="114"/>
    </location>
</feature>
<dbReference type="PANTHER" id="PTHR18871">
    <property type="entry name" value="CENTROSOMAL PROTEIN OF 112 KDA"/>
    <property type="match status" value="1"/>
</dbReference>
<gene>
    <name evidence="3" type="ORF">QBZ16_000570</name>
</gene>
<dbReference type="Proteomes" id="UP001255856">
    <property type="component" value="Unassembled WGS sequence"/>
</dbReference>
<evidence type="ECO:0000313" key="4">
    <source>
        <dbReference type="Proteomes" id="UP001255856"/>
    </source>
</evidence>
<dbReference type="PANTHER" id="PTHR18871:SF2">
    <property type="entry name" value="CENTROSOMAL PROTEIN OF 112 KDA"/>
    <property type="match status" value="1"/>
</dbReference>
<comment type="caution">
    <text evidence="3">The sequence shown here is derived from an EMBL/GenBank/DDBJ whole genome shotgun (WGS) entry which is preliminary data.</text>
</comment>
<accession>A0AAD9MPA5</accession>
<organism evidence="3 4">
    <name type="scientific">Prototheca wickerhamii</name>
    <dbReference type="NCBI Taxonomy" id="3111"/>
    <lineage>
        <taxon>Eukaryota</taxon>
        <taxon>Viridiplantae</taxon>
        <taxon>Chlorophyta</taxon>
        <taxon>core chlorophytes</taxon>
        <taxon>Trebouxiophyceae</taxon>
        <taxon>Chlorellales</taxon>
        <taxon>Chlorellaceae</taxon>
        <taxon>Prototheca</taxon>
    </lineage>
</organism>
<evidence type="ECO:0000313" key="3">
    <source>
        <dbReference type="EMBL" id="KAK2080716.1"/>
    </source>
</evidence>
<feature type="compositionally biased region" description="Basic and acidic residues" evidence="1">
    <location>
        <begin position="148"/>
        <end position="169"/>
    </location>
</feature>
<name>A0AAD9MPA5_PROWI</name>
<feature type="domain" description="DUF4485" evidence="2">
    <location>
        <begin position="2"/>
        <end position="55"/>
    </location>
</feature>
<feature type="compositionally biased region" description="Low complexity" evidence="1">
    <location>
        <begin position="279"/>
        <end position="290"/>
    </location>
</feature>
<reference evidence="3" key="1">
    <citation type="submission" date="2021-01" db="EMBL/GenBank/DDBJ databases">
        <authorList>
            <person name="Eckstrom K.M.E."/>
        </authorList>
    </citation>
    <scope>NUCLEOTIDE SEQUENCE</scope>
    <source>
        <strain evidence="3">UVCC 0001</strain>
    </source>
</reference>
<dbReference type="Pfam" id="PF14846">
    <property type="entry name" value="DUF4485"/>
    <property type="match status" value="1"/>
</dbReference>
<sequence>MAWLKKLSDEAANLVWKKNRNAWARLLLGQLRAGRLETPFHQMPPETGLPPVPKHALFQLPSTQKAPLEGPCKAPSGELTDLATSPDEQGVPIRRPAPAQDQKRSENDLASPANAETEEGTLALAMAHEQIRALEWRLACTQAELEQARRREAVPGPRRAEARPDRALRGTEALLLPGGGAESRPLRSSSAEETKIRSPSGAALPQRSSSSAFEPELTAFARKTAALKAHVLARGGGGGSVGDAESMRPVLSGPMTTLSSRLGRQSGQGGGVTLGKALSGPESAGSSSKSQTARSWPTARLDTPTFLGTGLAATPELEKRVARSVHDMLLVGVGDQEAALRHLSSSSRFRY</sequence>